<dbReference type="Gene3D" id="3.20.20.70">
    <property type="entry name" value="Aldolase class I"/>
    <property type="match status" value="1"/>
</dbReference>
<dbReference type="InterPro" id="IPR051799">
    <property type="entry name" value="NADH_flavin_oxidoreductase"/>
</dbReference>
<dbReference type="EMBL" id="BART01035591">
    <property type="protein sequence ID" value="GAH15878.1"/>
    <property type="molecule type" value="Genomic_DNA"/>
</dbReference>
<keyword evidence="2" id="KW-0560">Oxidoreductase</keyword>
<evidence type="ECO:0000256" key="1">
    <source>
        <dbReference type="ARBA" id="ARBA00022630"/>
    </source>
</evidence>
<organism evidence="3">
    <name type="scientific">marine sediment metagenome</name>
    <dbReference type="NCBI Taxonomy" id="412755"/>
    <lineage>
        <taxon>unclassified sequences</taxon>
        <taxon>metagenomes</taxon>
        <taxon>ecological metagenomes</taxon>
    </lineage>
</organism>
<name>X1F502_9ZZZZ</name>
<comment type="caution">
    <text evidence="3">The sequence shown here is derived from an EMBL/GenBank/DDBJ whole genome shotgun (WGS) entry which is preliminary data.</text>
</comment>
<evidence type="ECO:0000256" key="2">
    <source>
        <dbReference type="ARBA" id="ARBA00023002"/>
    </source>
</evidence>
<feature type="non-terminal residue" evidence="3">
    <location>
        <position position="1"/>
    </location>
</feature>
<dbReference type="GO" id="GO:0016491">
    <property type="term" value="F:oxidoreductase activity"/>
    <property type="evidence" value="ECO:0007669"/>
    <property type="project" value="UniProtKB-KW"/>
</dbReference>
<dbReference type="PANTHER" id="PTHR43656">
    <property type="entry name" value="BINDING OXIDOREDUCTASE, PUTATIVE (AFU_ORTHOLOGUE AFUA_2G08260)-RELATED"/>
    <property type="match status" value="1"/>
</dbReference>
<keyword evidence="1" id="KW-0285">Flavoprotein</keyword>
<dbReference type="InterPro" id="IPR013785">
    <property type="entry name" value="Aldolase_TIM"/>
</dbReference>
<evidence type="ECO:0008006" key="4">
    <source>
        <dbReference type="Google" id="ProtNLM"/>
    </source>
</evidence>
<sequence>LILVGGIRSYEVVKEMVDKEQIDYISLCRPLIREPDLIKRWKRGNTERAACISCNKCFEPTRAGKGIYCVIENKKVTMV</sequence>
<evidence type="ECO:0000313" key="3">
    <source>
        <dbReference type="EMBL" id="GAH15878.1"/>
    </source>
</evidence>
<accession>X1F502</accession>
<reference evidence="3" key="1">
    <citation type="journal article" date="2014" name="Front. Microbiol.">
        <title>High frequency of phylogenetically diverse reductive dehalogenase-homologous genes in deep subseafloor sedimentary metagenomes.</title>
        <authorList>
            <person name="Kawai M."/>
            <person name="Futagami T."/>
            <person name="Toyoda A."/>
            <person name="Takaki Y."/>
            <person name="Nishi S."/>
            <person name="Hori S."/>
            <person name="Arai W."/>
            <person name="Tsubouchi T."/>
            <person name="Morono Y."/>
            <person name="Uchiyama I."/>
            <person name="Ito T."/>
            <person name="Fujiyama A."/>
            <person name="Inagaki F."/>
            <person name="Takami H."/>
        </authorList>
    </citation>
    <scope>NUCLEOTIDE SEQUENCE</scope>
    <source>
        <strain evidence="3">Expedition CK06-06</strain>
    </source>
</reference>
<protein>
    <recommendedName>
        <fullName evidence="4">NADH:flavin oxidoreductase/NADH oxidase N-terminal domain-containing protein</fullName>
    </recommendedName>
</protein>
<dbReference type="PANTHER" id="PTHR43656:SF2">
    <property type="entry name" value="BINDING OXIDOREDUCTASE, PUTATIVE (AFU_ORTHOLOGUE AFUA_2G08260)-RELATED"/>
    <property type="match status" value="1"/>
</dbReference>
<gene>
    <name evidence="3" type="ORF">S01H4_60375</name>
</gene>
<dbReference type="SUPFAM" id="SSF51395">
    <property type="entry name" value="FMN-linked oxidoreductases"/>
    <property type="match status" value="1"/>
</dbReference>
<proteinExistence type="predicted"/>
<dbReference type="AlphaFoldDB" id="X1F502"/>